<dbReference type="Proteomes" id="UP001589738">
    <property type="component" value="Unassembled WGS sequence"/>
</dbReference>
<name>A0ABV6KTD1_9BACI</name>
<keyword evidence="2" id="KW-1185">Reference proteome</keyword>
<gene>
    <name evidence="1" type="ORF">ACFFHF_13615</name>
</gene>
<sequence length="40" mass="4599">MTNIEIQNCLKENMMNIKNTFHDTSDLIVRKIKVGSKGSF</sequence>
<organism evidence="1 2">
    <name type="scientific">Robertmurraya beringensis</name>
    <dbReference type="NCBI Taxonomy" id="641660"/>
    <lineage>
        <taxon>Bacteria</taxon>
        <taxon>Bacillati</taxon>
        <taxon>Bacillota</taxon>
        <taxon>Bacilli</taxon>
        <taxon>Bacillales</taxon>
        <taxon>Bacillaceae</taxon>
        <taxon>Robertmurraya</taxon>
    </lineage>
</organism>
<protein>
    <submittedName>
        <fullName evidence="1">Uncharacterized protein</fullName>
    </submittedName>
</protein>
<dbReference type="EMBL" id="JBHLUU010000098">
    <property type="protein sequence ID" value="MFC0476270.1"/>
    <property type="molecule type" value="Genomic_DNA"/>
</dbReference>
<accession>A0ABV6KTD1</accession>
<comment type="caution">
    <text evidence="1">The sequence shown here is derived from an EMBL/GenBank/DDBJ whole genome shotgun (WGS) entry which is preliminary data.</text>
</comment>
<evidence type="ECO:0000313" key="1">
    <source>
        <dbReference type="EMBL" id="MFC0476270.1"/>
    </source>
</evidence>
<proteinExistence type="predicted"/>
<evidence type="ECO:0000313" key="2">
    <source>
        <dbReference type="Proteomes" id="UP001589738"/>
    </source>
</evidence>
<dbReference type="RefSeq" id="WP_377058395.1">
    <property type="nucleotide sequence ID" value="NZ_JBHLUU010000098.1"/>
</dbReference>
<reference evidence="1 2" key="1">
    <citation type="submission" date="2024-09" db="EMBL/GenBank/DDBJ databases">
        <authorList>
            <person name="Sun Q."/>
            <person name="Mori K."/>
        </authorList>
    </citation>
    <scope>NUCLEOTIDE SEQUENCE [LARGE SCALE GENOMIC DNA]</scope>
    <source>
        <strain evidence="1 2">CGMCC 1.9126</strain>
    </source>
</reference>